<dbReference type="CDD" id="cd00165">
    <property type="entry name" value="S4"/>
    <property type="match status" value="1"/>
</dbReference>
<keyword evidence="2 10" id="KW-0963">Cytoplasm</keyword>
<dbReference type="GO" id="GO:0003723">
    <property type="term" value="F:RNA binding"/>
    <property type="evidence" value="ECO:0007669"/>
    <property type="project" value="UniProtKB-KW"/>
</dbReference>
<dbReference type="PRINTS" id="PR01040">
    <property type="entry name" value="TRNASYNTHTYR"/>
</dbReference>
<dbReference type="NCBIfam" id="TIGR00234">
    <property type="entry name" value="tyrS"/>
    <property type="match status" value="1"/>
</dbReference>
<sequence length="395" mass="44448">MAFLPVDEQLNYLRKGFSEIIREEDLKERLTQAALANRPLRVKAGFDPTAPDLHLGHTVLLRKMKHFQDLGHKVIFLIGDATGLIGDPTGRNALRPPMTREEINRNADTYKEQVFQILDPEKTEVRFNYDWLGALRFEDMIRLTSKYTVARILERDDFAKRYRESVPISVHEMLYPLAQGYDSVALECDVELGGTDQKFNLLVGRDLQRDYGQAPQIVGTVPLLEGLDGIDKMSKSKGNYVGIREAPDVMVKKLMTISDNLMWRYWELLTDVQISEISALKSSGRNPRDIKLDLAERIAGDFHPASEAKAAREQWLHDVSQGQTPEDLPLTIAADPRLKQCLLQTGLAPSSSEADRLIKAGAVAAGGEVIKSPSHRFEAGEYILRAGKKWARVKV</sequence>
<gene>
    <name evidence="10" type="primary">tyrS</name>
    <name evidence="13" type="ORF">IRI77_27460</name>
</gene>
<dbReference type="InterPro" id="IPR001412">
    <property type="entry name" value="aa-tRNA-synth_I_CS"/>
</dbReference>
<evidence type="ECO:0000256" key="4">
    <source>
        <dbReference type="ARBA" id="ARBA00022741"/>
    </source>
</evidence>
<evidence type="ECO:0000256" key="11">
    <source>
        <dbReference type="PROSITE-ProRule" id="PRU00182"/>
    </source>
</evidence>
<accession>A0A7S7NMX8</accession>
<feature type="domain" description="RNA-binding S4" evidence="12">
    <location>
        <begin position="337"/>
        <end position="381"/>
    </location>
</feature>
<feature type="short sequence motif" description="'KMSKS' region" evidence="10">
    <location>
        <begin position="232"/>
        <end position="236"/>
    </location>
</feature>
<evidence type="ECO:0000256" key="3">
    <source>
        <dbReference type="ARBA" id="ARBA00022598"/>
    </source>
</evidence>
<dbReference type="AlphaFoldDB" id="A0A7S7NMX8"/>
<dbReference type="Gene3D" id="3.10.290.10">
    <property type="entry name" value="RNA-binding S4 domain"/>
    <property type="match status" value="1"/>
</dbReference>
<evidence type="ECO:0000256" key="7">
    <source>
        <dbReference type="ARBA" id="ARBA00022917"/>
    </source>
</evidence>
<dbReference type="PROSITE" id="PS00178">
    <property type="entry name" value="AA_TRNA_LIGASE_I"/>
    <property type="match status" value="1"/>
</dbReference>
<dbReference type="PROSITE" id="PS50889">
    <property type="entry name" value="S4"/>
    <property type="match status" value="1"/>
</dbReference>
<dbReference type="InterPro" id="IPR024108">
    <property type="entry name" value="Tyr-tRNA-ligase_bac_2"/>
</dbReference>
<dbReference type="GO" id="GO:0004831">
    <property type="term" value="F:tyrosine-tRNA ligase activity"/>
    <property type="evidence" value="ECO:0007669"/>
    <property type="project" value="UniProtKB-UniRule"/>
</dbReference>
<name>A0A7S7NMX8_PALFE</name>
<dbReference type="GO" id="GO:0005524">
    <property type="term" value="F:ATP binding"/>
    <property type="evidence" value="ECO:0007669"/>
    <property type="project" value="UniProtKB-UniRule"/>
</dbReference>
<evidence type="ECO:0000256" key="2">
    <source>
        <dbReference type="ARBA" id="ARBA00022490"/>
    </source>
</evidence>
<keyword evidence="5 10" id="KW-0067">ATP-binding</keyword>
<evidence type="ECO:0000256" key="10">
    <source>
        <dbReference type="HAMAP-Rule" id="MF_02007"/>
    </source>
</evidence>
<reference evidence="13 14" key="1">
    <citation type="submission" date="2020-10" db="EMBL/GenBank/DDBJ databases">
        <title>Complete genome sequence of Paludibaculum fermentans P105T, a facultatively anaerobic acidobacterium capable of dissimilatory Fe(III) reduction.</title>
        <authorList>
            <person name="Dedysh S.N."/>
            <person name="Beletsky A.V."/>
            <person name="Kulichevskaya I.S."/>
            <person name="Mardanov A.V."/>
            <person name="Ravin N.V."/>
        </authorList>
    </citation>
    <scope>NUCLEOTIDE SEQUENCE [LARGE SCALE GENOMIC DNA]</scope>
    <source>
        <strain evidence="13 14">P105</strain>
    </source>
</reference>
<dbReference type="PANTHER" id="PTHR11766">
    <property type="entry name" value="TYROSYL-TRNA SYNTHETASE"/>
    <property type="match status" value="1"/>
</dbReference>
<feature type="short sequence motif" description="'HIGH' region" evidence="10">
    <location>
        <begin position="48"/>
        <end position="57"/>
    </location>
</feature>
<organism evidence="13 14">
    <name type="scientific">Paludibaculum fermentans</name>
    <dbReference type="NCBI Taxonomy" id="1473598"/>
    <lineage>
        <taxon>Bacteria</taxon>
        <taxon>Pseudomonadati</taxon>
        <taxon>Acidobacteriota</taxon>
        <taxon>Terriglobia</taxon>
        <taxon>Bryobacterales</taxon>
        <taxon>Bryobacteraceae</taxon>
        <taxon>Paludibaculum</taxon>
    </lineage>
</organism>
<comment type="subunit">
    <text evidence="1 10">Homodimer.</text>
</comment>
<dbReference type="FunFam" id="3.40.50.620:FF:000061">
    <property type="entry name" value="Tyrosine--tRNA ligase"/>
    <property type="match status" value="1"/>
</dbReference>
<dbReference type="Proteomes" id="UP000593892">
    <property type="component" value="Chromosome"/>
</dbReference>
<comment type="function">
    <text evidence="10">Catalyzes the attachment of tyrosine to tRNA(Tyr) in a two-step reaction: tyrosine is first activated by ATP to form Tyr-AMP and then transferred to the acceptor end of tRNA(Tyr).</text>
</comment>
<dbReference type="EC" id="6.1.1.1" evidence="10"/>
<dbReference type="InterPro" id="IPR024088">
    <property type="entry name" value="Tyr-tRNA-ligase_bac-type"/>
</dbReference>
<comment type="subcellular location">
    <subcellularLocation>
        <location evidence="10">Cytoplasm</location>
    </subcellularLocation>
</comment>
<keyword evidence="7 10" id="KW-0648">Protein biosynthesis</keyword>
<dbReference type="HAMAP" id="MF_02007">
    <property type="entry name" value="Tyr_tRNA_synth_type2"/>
    <property type="match status" value="1"/>
</dbReference>
<dbReference type="EMBL" id="CP063849">
    <property type="protein sequence ID" value="QOY86509.1"/>
    <property type="molecule type" value="Genomic_DNA"/>
</dbReference>
<keyword evidence="6 11" id="KW-0694">RNA-binding</keyword>
<dbReference type="GO" id="GO:0005829">
    <property type="term" value="C:cytosol"/>
    <property type="evidence" value="ECO:0007669"/>
    <property type="project" value="TreeGrafter"/>
</dbReference>
<keyword evidence="8 10" id="KW-0030">Aminoacyl-tRNA synthetase</keyword>
<dbReference type="InterPro" id="IPR014729">
    <property type="entry name" value="Rossmann-like_a/b/a_fold"/>
</dbReference>
<comment type="similarity">
    <text evidence="10">Belongs to the class-I aminoacyl-tRNA synthetase family. TyrS type 2 subfamily.</text>
</comment>
<evidence type="ECO:0000313" key="14">
    <source>
        <dbReference type="Proteomes" id="UP000593892"/>
    </source>
</evidence>
<dbReference type="SUPFAM" id="SSF52374">
    <property type="entry name" value="Nucleotidylyl transferase"/>
    <property type="match status" value="1"/>
</dbReference>
<dbReference type="PANTHER" id="PTHR11766:SF1">
    <property type="entry name" value="TYROSINE--TRNA LIGASE"/>
    <property type="match status" value="1"/>
</dbReference>
<evidence type="ECO:0000259" key="12">
    <source>
        <dbReference type="Pfam" id="PF01479"/>
    </source>
</evidence>
<proteinExistence type="inferred from homology"/>
<dbReference type="KEGG" id="pfer:IRI77_27460"/>
<keyword evidence="3 10" id="KW-0436">Ligase</keyword>
<feature type="binding site" evidence="10">
    <location>
        <position position="235"/>
    </location>
    <ligand>
        <name>ATP</name>
        <dbReference type="ChEBI" id="CHEBI:30616"/>
    </ligand>
</feature>
<evidence type="ECO:0000313" key="13">
    <source>
        <dbReference type="EMBL" id="QOY86509.1"/>
    </source>
</evidence>
<protein>
    <recommendedName>
        <fullName evidence="10">Tyrosine--tRNA ligase</fullName>
        <ecNumber evidence="10">6.1.1.1</ecNumber>
    </recommendedName>
    <alternativeName>
        <fullName evidence="10">Tyrosyl-tRNA synthetase</fullName>
        <shortName evidence="10">TyrRS</shortName>
    </alternativeName>
</protein>
<dbReference type="InterPro" id="IPR036986">
    <property type="entry name" value="S4_RNA-bd_sf"/>
</dbReference>
<evidence type="ECO:0000256" key="5">
    <source>
        <dbReference type="ARBA" id="ARBA00022840"/>
    </source>
</evidence>
<dbReference type="InterPro" id="IPR002305">
    <property type="entry name" value="aa-tRNA-synth_Ic"/>
</dbReference>
<dbReference type="Gene3D" id="3.40.50.620">
    <property type="entry name" value="HUPs"/>
    <property type="match status" value="1"/>
</dbReference>
<evidence type="ECO:0000256" key="1">
    <source>
        <dbReference type="ARBA" id="ARBA00011738"/>
    </source>
</evidence>
<keyword evidence="4 10" id="KW-0547">Nucleotide-binding</keyword>
<dbReference type="CDD" id="cd00805">
    <property type="entry name" value="TyrRS_core"/>
    <property type="match status" value="1"/>
</dbReference>
<dbReference type="Pfam" id="PF01479">
    <property type="entry name" value="S4"/>
    <property type="match status" value="1"/>
</dbReference>
<dbReference type="InterPro" id="IPR002307">
    <property type="entry name" value="Tyr-tRNA-ligase"/>
</dbReference>
<dbReference type="InterPro" id="IPR002942">
    <property type="entry name" value="S4_RNA-bd"/>
</dbReference>
<dbReference type="Gene3D" id="1.10.240.10">
    <property type="entry name" value="Tyrosyl-Transfer RNA Synthetase"/>
    <property type="match status" value="1"/>
</dbReference>
<evidence type="ECO:0000256" key="9">
    <source>
        <dbReference type="ARBA" id="ARBA00048248"/>
    </source>
</evidence>
<dbReference type="SUPFAM" id="SSF55174">
    <property type="entry name" value="Alpha-L RNA-binding motif"/>
    <property type="match status" value="1"/>
</dbReference>
<evidence type="ECO:0000256" key="6">
    <source>
        <dbReference type="ARBA" id="ARBA00022884"/>
    </source>
</evidence>
<evidence type="ECO:0000256" key="8">
    <source>
        <dbReference type="ARBA" id="ARBA00023146"/>
    </source>
</evidence>
<dbReference type="Pfam" id="PF00579">
    <property type="entry name" value="tRNA-synt_1b"/>
    <property type="match status" value="1"/>
</dbReference>
<keyword evidence="14" id="KW-1185">Reference proteome</keyword>
<dbReference type="RefSeq" id="WP_194448178.1">
    <property type="nucleotide sequence ID" value="NZ_CP063849.1"/>
</dbReference>
<dbReference type="GO" id="GO:0006437">
    <property type="term" value="P:tyrosyl-tRNA aminoacylation"/>
    <property type="evidence" value="ECO:0007669"/>
    <property type="project" value="UniProtKB-UniRule"/>
</dbReference>
<comment type="catalytic activity">
    <reaction evidence="9 10">
        <text>tRNA(Tyr) + L-tyrosine + ATP = L-tyrosyl-tRNA(Tyr) + AMP + diphosphate + H(+)</text>
        <dbReference type="Rhea" id="RHEA:10220"/>
        <dbReference type="Rhea" id="RHEA-COMP:9706"/>
        <dbReference type="Rhea" id="RHEA-COMP:9707"/>
        <dbReference type="ChEBI" id="CHEBI:15378"/>
        <dbReference type="ChEBI" id="CHEBI:30616"/>
        <dbReference type="ChEBI" id="CHEBI:33019"/>
        <dbReference type="ChEBI" id="CHEBI:58315"/>
        <dbReference type="ChEBI" id="CHEBI:78442"/>
        <dbReference type="ChEBI" id="CHEBI:78536"/>
        <dbReference type="ChEBI" id="CHEBI:456215"/>
        <dbReference type="EC" id="6.1.1.1"/>
    </reaction>
</comment>